<evidence type="ECO:0000313" key="2">
    <source>
        <dbReference type="EMBL" id="EDO42994.1"/>
    </source>
</evidence>
<organism evidence="2 3">
    <name type="scientific">Nematostella vectensis</name>
    <name type="common">Starlet sea anemone</name>
    <dbReference type="NCBI Taxonomy" id="45351"/>
    <lineage>
        <taxon>Eukaryota</taxon>
        <taxon>Metazoa</taxon>
        <taxon>Cnidaria</taxon>
        <taxon>Anthozoa</taxon>
        <taxon>Hexacorallia</taxon>
        <taxon>Actiniaria</taxon>
        <taxon>Edwardsiidae</taxon>
        <taxon>Nematostella</taxon>
    </lineage>
</organism>
<reference evidence="2 3" key="1">
    <citation type="journal article" date="2007" name="Science">
        <title>Sea anemone genome reveals ancestral eumetazoan gene repertoire and genomic organization.</title>
        <authorList>
            <person name="Putnam N.H."/>
            <person name="Srivastava M."/>
            <person name="Hellsten U."/>
            <person name="Dirks B."/>
            <person name="Chapman J."/>
            <person name="Salamov A."/>
            <person name="Terry A."/>
            <person name="Shapiro H."/>
            <person name="Lindquist E."/>
            <person name="Kapitonov V.V."/>
            <person name="Jurka J."/>
            <person name="Genikhovich G."/>
            <person name="Grigoriev I.V."/>
            <person name="Lucas S.M."/>
            <person name="Steele R.E."/>
            <person name="Finnerty J.R."/>
            <person name="Technau U."/>
            <person name="Martindale M.Q."/>
            <person name="Rokhsar D.S."/>
        </authorList>
    </citation>
    <scope>NUCLEOTIDE SEQUENCE [LARGE SCALE GENOMIC DNA]</scope>
    <source>
        <strain evidence="3">CH2 X CH6</strain>
    </source>
</reference>
<gene>
    <name evidence="2" type="ORF">NEMVEDRAFT_v1g241821</name>
</gene>
<evidence type="ECO:0000313" key="3">
    <source>
        <dbReference type="Proteomes" id="UP000001593"/>
    </source>
</evidence>
<dbReference type="InParanoid" id="A7RZS1"/>
<keyword evidence="3" id="KW-1185">Reference proteome</keyword>
<dbReference type="HOGENOM" id="CLU_1220973_0_0_1"/>
<keyword evidence="1" id="KW-0732">Signal</keyword>
<name>A7RZS1_NEMVE</name>
<dbReference type="Proteomes" id="UP000001593">
    <property type="component" value="Unassembled WGS sequence"/>
</dbReference>
<protein>
    <submittedName>
        <fullName evidence="2">Uncharacterized protein</fullName>
    </submittedName>
</protein>
<dbReference type="EMBL" id="DS469558">
    <property type="protein sequence ID" value="EDO42994.1"/>
    <property type="molecule type" value="Genomic_DNA"/>
</dbReference>
<dbReference type="AlphaFoldDB" id="A7RZS1"/>
<accession>A7RZS1</accession>
<feature type="signal peptide" evidence="1">
    <location>
        <begin position="1"/>
        <end position="28"/>
    </location>
</feature>
<evidence type="ECO:0000256" key="1">
    <source>
        <dbReference type="SAM" id="SignalP"/>
    </source>
</evidence>
<sequence length="227" mass="25221">MEQRLCSGFTRLCLLLFYGMSFFTVGLSQQMETNPEVLVGRSIGALTKGIAYYQGLESKGRVRSEELLGLRIASGLSQQMETNPEVLVGRSIGALTKGIAYYQGLESKGRVRSEELLGLRIASDDTALSNMADCVDSQEFLKQIDTIKEQAKTQKSGINVFITDEFYSKAQDYLKEKAKGNERRISNQMTKTEIEAIKRKKWTLNAKNEVVSSGGKPVLCRSQLGIL</sequence>
<feature type="chain" id="PRO_5002711668" evidence="1">
    <location>
        <begin position="29"/>
        <end position="227"/>
    </location>
</feature>
<proteinExistence type="predicted"/>